<comment type="similarity">
    <text evidence="2">Belongs to the UPF0161 family.</text>
</comment>
<dbReference type="InterPro" id="IPR002696">
    <property type="entry name" value="Membr_insert_effic_factor_YidD"/>
</dbReference>
<dbReference type="SMART" id="SM01234">
    <property type="entry name" value="Haemolytic"/>
    <property type="match status" value="1"/>
</dbReference>
<protein>
    <recommendedName>
        <fullName evidence="2">Putative membrane protein insertion efficiency factor</fullName>
    </recommendedName>
</protein>
<evidence type="ECO:0000313" key="4">
    <source>
        <dbReference type="Proteomes" id="UP000632377"/>
    </source>
</evidence>
<accession>A0ABS1TG86</accession>
<evidence type="ECO:0000313" key="3">
    <source>
        <dbReference type="EMBL" id="MBL4938399.1"/>
    </source>
</evidence>
<evidence type="ECO:0000256" key="2">
    <source>
        <dbReference type="HAMAP-Rule" id="MF_00386"/>
    </source>
</evidence>
<comment type="caution">
    <text evidence="3">The sequence shown here is derived from an EMBL/GenBank/DDBJ whole genome shotgun (WGS) entry which is preliminary data.</text>
</comment>
<name>A0ABS1TG86_9CLOT</name>
<gene>
    <name evidence="3" type="primary">yidD</name>
    <name evidence="3" type="ORF">JK636_22055</name>
</gene>
<dbReference type="PANTHER" id="PTHR33383:SF1">
    <property type="entry name" value="MEMBRANE PROTEIN INSERTION EFFICIENCY FACTOR-RELATED"/>
    <property type="match status" value="1"/>
</dbReference>
<keyword evidence="1 2" id="KW-0472">Membrane</keyword>
<dbReference type="Pfam" id="PF01809">
    <property type="entry name" value="YidD"/>
    <property type="match status" value="1"/>
</dbReference>
<comment type="function">
    <text evidence="2">Could be involved in insertion of integral membrane proteins into the membrane.</text>
</comment>
<sequence length="82" mass="9468">MKKLLIVIIKFYRKFLSPLKRGFYYIFSPFLVGEVGCRFYPTCSEYAIEAIEKYGALKGSIMAAKRILRCNPFNKGGYDPVK</sequence>
<reference evidence="3 4" key="1">
    <citation type="submission" date="2021-01" db="EMBL/GenBank/DDBJ databases">
        <title>Genome public.</title>
        <authorList>
            <person name="Liu C."/>
            <person name="Sun Q."/>
        </authorList>
    </citation>
    <scope>NUCLEOTIDE SEQUENCE [LARGE SCALE GENOMIC DNA]</scope>
    <source>
        <strain evidence="3 4">YIM B02515</strain>
    </source>
</reference>
<dbReference type="Proteomes" id="UP000632377">
    <property type="component" value="Unassembled WGS sequence"/>
</dbReference>
<organism evidence="3 4">
    <name type="scientific">Clostridium rhizosphaerae</name>
    <dbReference type="NCBI Taxonomy" id="2803861"/>
    <lineage>
        <taxon>Bacteria</taxon>
        <taxon>Bacillati</taxon>
        <taxon>Bacillota</taxon>
        <taxon>Clostridia</taxon>
        <taxon>Eubacteriales</taxon>
        <taxon>Clostridiaceae</taxon>
        <taxon>Clostridium</taxon>
    </lineage>
</organism>
<dbReference type="PANTHER" id="PTHR33383">
    <property type="entry name" value="MEMBRANE PROTEIN INSERTION EFFICIENCY FACTOR-RELATED"/>
    <property type="match status" value="1"/>
</dbReference>
<dbReference type="HAMAP" id="MF_00386">
    <property type="entry name" value="UPF0161_YidD"/>
    <property type="match status" value="1"/>
</dbReference>
<keyword evidence="2" id="KW-1003">Cell membrane</keyword>
<evidence type="ECO:0000256" key="1">
    <source>
        <dbReference type="ARBA" id="ARBA00023136"/>
    </source>
</evidence>
<dbReference type="RefSeq" id="WP_202751140.1">
    <property type="nucleotide sequence ID" value="NZ_JAESWC010000019.1"/>
</dbReference>
<proteinExistence type="inferred from homology"/>
<comment type="subcellular location">
    <subcellularLocation>
        <location evidence="2">Cell membrane</location>
        <topology evidence="2">Peripheral membrane protein</topology>
        <orientation evidence="2">Cytoplasmic side</orientation>
    </subcellularLocation>
</comment>
<dbReference type="NCBIfam" id="TIGR00278">
    <property type="entry name" value="membrane protein insertion efficiency factor YidD"/>
    <property type="match status" value="1"/>
</dbReference>
<keyword evidence="4" id="KW-1185">Reference proteome</keyword>
<dbReference type="EMBL" id="JAESWC010000019">
    <property type="protein sequence ID" value="MBL4938399.1"/>
    <property type="molecule type" value="Genomic_DNA"/>
</dbReference>